<keyword evidence="3" id="KW-1185">Reference proteome</keyword>
<sequence>MTHAKGPCPDVDAPQGERDFGDSAGEGSGGSGLDRHEVGDDVPVTEHPHNPLDDVMKPPGTKPGTDGG</sequence>
<dbReference type="Proteomes" id="UP000008207">
    <property type="component" value="Chromosome"/>
</dbReference>
<feature type="region of interest" description="Disordered" evidence="1">
    <location>
        <begin position="1"/>
        <end position="68"/>
    </location>
</feature>
<dbReference type="EMBL" id="CP001349">
    <property type="protein sequence ID" value="ACL58540.1"/>
    <property type="molecule type" value="Genomic_DNA"/>
</dbReference>
<evidence type="ECO:0000313" key="2">
    <source>
        <dbReference type="EMBL" id="ACL58540.1"/>
    </source>
</evidence>
<dbReference type="KEGG" id="mno:Mnod_3631"/>
<reference evidence="2 3" key="1">
    <citation type="submission" date="2009-01" db="EMBL/GenBank/DDBJ databases">
        <title>Complete sequence of chromosome of Methylobacterium nodulans ORS 2060.</title>
        <authorList>
            <consortium name="US DOE Joint Genome Institute"/>
            <person name="Lucas S."/>
            <person name="Copeland A."/>
            <person name="Lapidus A."/>
            <person name="Glavina del Rio T."/>
            <person name="Dalin E."/>
            <person name="Tice H."/>
            <person name="Bruce D."/>
            <person name="Goodwin L."/>
            <person name="Pitluck S."/>
            <person name="Sims D."/>
            <person name="Brettin T."/>
            <person name="Detter J.C."/>
            <person name="Han C."/>
            <person name="Larimer F."/>
            <person name="Land M."/>
            <person name="Hauser L."/>
            <person name="Kyrpides N."/>
            <person name="Ivanova N."/>
            <person name="Marx C.J."/>
            <person name="Richardson P."/>
        </authorList>
    </citation>
    <scope>NUCLEOTIDE SEQUENCE [LARGE SCALE GENOMIC DNA]</scope>
    <source>
        <strain evidence="3">LMG 21967 / CNCM I-2342 / ORS 2060</strain>
    </source>
</reference>
<evidence type="ECO:0000256" key="1">
    <source>
        <dbReference type="SAM" id="MobiDB-lite"/>
    </source>
</evidence>
<dbReference type="RefSeq" id="WP_015930196.1">
    <property type="nucleotide sequence ID" value="NC_011894.1"/>
</dbReference>
<evidence type="ECO:0000313" key="3">
    <source>
        <dbReference type="Proteomes" id="UP000008207"/>
    </source>
</evidence>
<feature type="compositionally biased region" description="Basic and acidic residues" evidence="1">
    <location>
        <begin position="33"/>
        <end position="56"/>
    </location>
</feature>
<accession>B8IQ40</accession>
<dbReference type="eggNOG" id="ENOG503007Q">
    <property type="taxonomic scope" value="Bacteria"/>
</dbReference>
<name>B8IQ40_METNO</name>
<dbReference type="AlphaFoldDB" id="B8IQ40"/>
<feature type="compositionally biased region" description="Low complexity" evidence="1">
    <location>
        <begin position="57"/>
        <end position="68"/>
    </location>
</feature>
<protein>
    <submittedName>
        <fullName evidence="2">Uncharacterized protein</fullName>
    </submittedName>
</protein>
<organism evidence="2 3">
    <name type="scientific">Methylobacterium nodulans (strain LMG 21967 / CNCM I-2342 / ORS 2060)</name>
    <dbReference type="NCBI Taxonomy" id="460265"/>
    <lineage>
        <taxon>Bacteria</taxon>
        <taxon>Pseudomonadati</taxon>
        <taxon>Pseudomonadota</taxon>
        <taxon>Alphaproteobacteria</taxon>
        <taxon>Hyphomicrobiales</taxon>
        <taxon>Methylobacteriaceae</taxon>
        <taxon>Methylobacterium</taxon>
    </lineage>
</organism>
<dbReference type="HOGENOM" id="CLU_2789158_0_0_5"/>
<proteinExistence type="predicted"/>
<gene>
    <name evidence="2" type="ordered locus">Mnod_3631</name>
</gene>